<accession>A0AAN9FHH6</accession>
<feature type="compositionally biased region" description="Basic and acidic residues" evidence="1">
    <location>
        <begin position="169"/>
        <end position="180"/>
    </location>
</feature>
<dbReference type="AlphaFoldDB" id="A0AAN9FHH6"/>
<keyword evidence="3" id="KW-1185">Reference proteome</keyword>
<reference evidence="2 3" key="1">
    <citation type="submission" date="2024-01" db="EMBL/GenBank/DDBJ databases">
        <title>The genomes of 5 underutilized Papilionoideae crops provide insights into root nodulation and disease resistanc.</title>
        <authorList>
            <person name="Yuan L."/>
        </authorList>
    </citation>
    <scope>NUCLEOTIDE SEQUENCE [LARGE SCALE GENOMIC DNA]</scope>
    <source>
        <strain evidence="2">ZHUSHIDOU_FW_LH</strain>
        <tissue evidence="2">Leaf</tissue>
    </source>
</reference>
<name>A0AAN9FHH6_CROPI</name>
<proteinExistence type="predicted"/>
<gene>
    <name evidence="2" type="ORF">RIF29_14392</name>
</gene>
<protein>
    <submittedName>
        <fullName evidence="2">Uncharacterized protein</fullName>
    </submittedName>
</protein>
<feature type="compositionally biased region" description="Acidic residues" evidence="1">
    <location>
        <begin position="94"/>
        <end position="105"/>
    </location>
</feature>
<dbReference type="EMBL" id="JAYWIO010000003">
    <property type="protein sequence ID" value="KAK7273343.1"/>
    <property type="molecule type" value="Genomic_DNA"/>
</dbReference>
<feature type="compositionally biased region" description="Polar residues" evidence="1">
    <location>
        <begin position="65"/>
        <end position="74"/>
    </location>
</feature>
<feature type="region of interest" description="Disordered" evidence="1">
    <location>
        <begin position="110"/>
        <end position="129"/>
    </location>
</feature>
<feature type="region of interest" description="Disordered" evidence="1">
    <location>
        <begin position="1"/>
        <end position="105"/>
    </location>
</feature>
<sequence>MATKNMGTMTPTKGHPSKLVENFNPNVQTPGPKPFSKSSSSSSSPVLKKSPPPSSSSFSFSKSSALKNPNNSPRNKFRQRKFVNRSNGEQKHEEEEEEEEEEAVDAEIVLEKENEKDCSALNDLGRANNTKKRDRLMEVAKVSVPESGGGSGKVMNLVKAFEKLMNLSDSKDEEQNKEEKETEEGNNGKVVMKWPMAGLQFSRDLKTDEKESCSSFCPPDSVLTSESLGLDQQASLSSSWDSSRIRFDTFDSEVCLI</sequence>
<feature type="compositionally biased region" description="Low complexity" evidence="1">
    <location>
        <begin position="34"/>
        <end position="64"/>
    </location>
</feature>
<organism evidence="2 3">
    <name type="scientific">Crotalaria pallida</name>
    <name type="common">Smooth rattlebox</name>
    <name type="synonym">Crotalaria striata</name>
    <dbReference type="NCBI Taxonomy" id="3830"/>
    <lineage>
        <taxon>Eukaryota</taxon>
        <taxon>Viridiplantae</taxon>
        <taxon>Streptophyta</taxon>
        <taxon>Embryophyta</taxon>
        <taxon>Tracheophyta</taxon>
        <taxon>Spermatophyta</taxon>
        <taxon>Magnoliopsida</taxon>
        <taxon>eudicotyledons</taxon>
        <taxon>Gunneridae</taxon>
        <taxon>Pentapetalae</taxon>
        <taxon>rosids</taxon>
        <taxon>fabids</taxon>
        <taxon>Fabales</taxon>
        <taxon>Fabaceae</taxon>
        <taxon>Papilionoideae</taxon>
        <taxon>50 kb inversion clade</taxon>
        <taxon>genistoids sensu lato</taxon>
        <taxon>core genistoids</taxon>
        <taxon>Crotalarieae</taxon>
        <taxon>Crotalaria</taxon>
    </lineage>
</organism>
<evidence type="ECO:0000313" key="3">
    <source>
        <dbReference type="Proteomes" id="UP001372338"/>
    </source>
</evidence>
<feature type="compositionally biased region" description="Polar residues" evidence="1">
    <location>
        <begin position="1"/>
        <end position="11"/>
    </location>
</feature>
<feature type="region of interest" description="Disordered" evidence="1">
    <location>
        <begin position="166"/>
        <end position="190"/>
    </location>
</feature>
<comment type="caution">
    <text evidence="2">The sequence shown here is derived from an EMBL/GenBank/DDBJ whole genome shotgun (WGS) entry which is preliminary data.</text>
</comment>
<evidence type="ECO:0000313" key="2">
    <source>
        <dbReference type="EMBL" id="KAK7273343.1"/>
    </source>
</evidence>
<evidence type="ECO:0000256" key="1">
    <source>
        <dbReference type="SAM" id="MobiDB-lite"/>
    </source>
</evidence>
<dbReference type="Proteomes" id="UP001372338">
    <property type="component" value="Unassembled WGS sequence"/>
</dbReference>